<dbReference type="InterPro" id="IPR044117">
    <property type="entry name" value="OBF_LigC-like"/>
</dbReference>
<dbReference type="PANTHER" id="PTHR45674:SF4">
    <property type="entry name" value="DNA LIGASE 1"/>
    <property type="match status" value="1"/>
</dbReference>
<dbReference type="PROSITE" id="PS50160">
    <property type="entry name" value="DNA_LIGASE_A3"/>
    <property type="match status" value="1"/>
</dbReference>
<accession>A0A239KGU3</accession>
<evidence type="ECO:0000256" key="2">
    <source>
        <dbReference type="ARBA" id="ARBA00022598"/>
    </source>
</evidence>
<dbReference type="GO" id="GO:0003910">
    <property type="term" value="F:DNA ligase (ATP) activity"/>
    <property type="evidence" value="ECO:0007669"/>
    <property type="project" value="UniProtKB-EC"/>
</dbReference>
<dbReference type="Proteomes" id="UP000198318">
    <property type="component" value="Unassembled WGS sequence"/>
</dbReference>
<dbReference type="InterPro" id="IPR016059">
    <property type="entry name" value="DNA_ligase_ATP-dep_CS"/>
</dbReference>
<comment type="similarity">
    <text evidence="1">Belongs to the ATP-dependent DNA ligase family.</text>
</comment>
<dbReference type="InterPro" id="IPR012310">
    <property type="entry name" value="DNA_ligase_ATP-dep_cent"/>
</dbReference>
<name>A0A239KGU3_9ACTN</name>
<dbReference type="RefSeq" id="WP_245868830.1">
    <property type="nucleotide sequence ID" value="NZ_FZOR01000018.1"/>
</dbReference>
<reference evidence="5 6" key="1">
    <citation type="submission" date="2017-06" db="EMBL/GenBank/DDBJ databases">
        <authorList>
            <person name="Kim H.J."/>
            <person name="Triplett B.A."/>
        </authorList>
    </citation>
    <scope>NUCLEOTIDE SEQUENCE [LARGE SCALE GENOMIC DNA]</scope>
    <source>
        <strain evidence="5 6">DSM 44715</strain>
    </source>
</reference>
<dbReference type="PROSITE" id="PS00333">
    <property type="entry name" value="DNA_LIGASE_A2"/>
    <property type="match status" value="1"/>
</dbReference>
<dbReference type="GO" id="GO:0005524">
    <property type="term" value="F:ATP binding"/>
    <property type="evidence" value="ECO:0007669"/>
    <property type="project" value="InterPro"/>
</dbReference>
<keyword evidence="6" id="KW-1185">Reference proteome</keyword>
<protein>
    <submittedName>
        <fullName evidence="5">ATP-dependent DNA ligase</fullName>
    </submittedName>
</protein>
<dbReference type="Gene3D" id="3.30.470.30">
    <property type="entry name" value="DNA ligase/mRNA capping enzyme"/>
    <property type="match status" value="1"/>
</dbReference>
<proteinExistence type="inferred from homology"/>
<evidence type="ECO:0000256" key="1">
    <source>
        <dbReference type="ARBA" id="ARBA00007572"/>
    </source>
</evidence>
<dbReference type="Gene3D" id="2.40.50.140">
    <property type="entry name" value="Nucleic acid-binding proteins"/>
    <property type="match status" value="1"/>
</dbReference>
<evidence type="ECO:0000259" key="4">
    <source>
        <dbReference type="PROSITE" id="PS50160"/>
    </source>
</evidence>
<feature type="domain" description="ATP-dependent DNA ligase family profile" evidence="4">
    <location>
        <begin position="119"/>
        <end position="236"/>
    </location>
</feature>
<evidence type="ECO:0000313" key="6">
    <source>
        <dbReference type="Proteomes" id="UP000198318"/>
    </source>
</evidence>
<sequence length="335" mass="36789">MHIRSPVKPMLTVTVDRVPLPQACPGGCRYEPKFDGFRAVAMVDDDGAVRLWSRRRVRFDDAFPEIVAAVGAAFPPGTVVDGEIVRWGLDGRLDFGALQRRHVAGRRRAELARTEPCHYVVFDVLEASGADLRPRPLRERREVLEALLGGAPPGSRVIGTPQTADVEEARLWFDALAEQGIEGLVVKDAGAPYEEGRRRWWKVKRRITAEAVVGGVTGTRQAPESLILGRYDAEGRLRVVARTTPLAPAARTVLGGVLRHAEPDHPWPPELPSGFAGGPYGAHPPIRYVRTEPEVVVEFSGDAAVEGGRWRHAVRYHRIRTDLTPADVPEFGAPA</sequence>
<dbReference type="InterPro" id="IPR012340">
    <property type="entry name" value="NA-bd_OB-fold"/>
</dbReference>
<keyword evidence="2 5" id="KW-0436">Ligase</keyword>
<organism evidence="5 6">
    <name type="scientific">Actinomadura meyerae</name>
    <dbReference type="NCBI Taxonomy" id="240840"/>
    <lineage>
        <taxon>Bacteria</taxon>
        <taxon>Bacillati</taxon>
        <taxon>Actinomycetota</taxon>
        <taxon>Actinomycetes</taxon>
        <taxon>Streptosporangiales</taxon>
        <taxon>Thermomonosporaceae</taxon>
        <taxon>Actinomadura</taxon>
    </lineage>
</organism>
<gene>
    <name evidence="5" type="ORF">SAMN05443665_101824</name>
</gene>
<dbReference type="Pfam" id="PF01068">
    <property type="entry name" value="DNA_ligase_A_M"/>
    <property type="match status" value="1"/>
</dbReference>
<dbReference type="SUPFAM" id="SSF56091">
    <property type="entry name" value="DNA ligase/mRNA capping enzyme, catalytic domain"/>
    <property type="match status" value="1"/>
</dbReference>
<comment type="catalytic activity">
    <reaction evidence="3">
        <text>ATP + (deoxyribonucleotide)n-3'-hydroxyl + 5'-phospho-(deoxyribonucleotide)m = (deoxyribonucleotide)n+m + AMP + diphosphate.</text>
        <dbReference type="EC" id="6.5.1.1"/>
    </reaction>
</comment>
<evidence type="ECO:0000313" key="5">
    <source>
        <dbReference type="EMBL" id="SNT17295.1"/>
    </source>
</evidence>
<dbReference type="InterPro" id="IPR050191">
    <property type="entry name" value="ATP-dep_DNA_ligase"/>
</dbReference>
<dbReference type="GO" id="GO:0006310">
    <property type="term" value="P:DNA recombination"/>
    <property type="evidence" value="ECO:0007669"/>
    <property type="project" value="InterPro"/>
</dbReference>
<dbReference type="GO" id="GO:0006281">
    <property type="term" value="P:DNA repair"/>
    <property type="evidence" value="ECO:0007669"/>
    <property type="project" value="InterPro"/>
</dbReference>
<dbReference type="EMBL" id="FZOR01000018">
    <property type="protein sequence ID" value="SNT17295.1"/>
    <property type="molecule type" value="Genomic_DNA"/>
</dbReference>
<dbReference type="AlphaFoldDB" id="A0A239KGU3"/>
<dbReference type="PANTHER" id="PTHR45674">
    <property type="entry name" value="DNA LIGASE 1/3 FAMILY MEMBER"/>
    <property type="match status" value="1"/>
</dbReference>
<evidence type="ECO:0000256" key="3">
    <source>
        <dbReference type="ARBA" id="ARBA00034003"/>
    </source>
</evidence>
<dbReference type="CDD" id="cd07970">
    <property type="entry name" value="OBF_DNA_ligase_LigC"/>
    <property type="match status" value="1"/>
</dbReference>